<feature type="transmembrane region" description="Helical" evidence="1">
    <location>
        <begin position="136"/>
        <end position="152"/>
    </location>
</feature>
<organism evidence="2 3">
    <name type="scientific">Limnohabitans curvus</name>
    <dbReference type="NCBI Taxonomy" id="323423"/>
    <lineage>
        <taxon>Bacteria</taxon>
        <taxon>Pseudomonadati</taxon>
        <taxon>Pseudomonadota</taxon>
        <taxon>Betaproteobacteria</taxon>
        <taxon>Burkholderiales</taxon>
        <taxon>Comamonadaceae</taxon>
        <taxon>Limnohabitans</taxon>
    </lineage>
</organism>
<keyword evidence="1" id="KW-0812">Transmembrane</keyword>
<evidence type="ECO:0000313" key="2">
    <source>
        <dbReference type="EMBL" id="PUE58485.1"/>
    </source>
</evidence>
<dbReference type="Proteomes" id="UP000251341">
    <property type="component" value="Unassembled WGS sequence"/>
</dbReference>
<name>A0A315EP08_9BURK</name>
<proteinExistence type="predicted"/>
<accession>A0A315EP08</accession>
<comment type="caution">
    <text evidence="2">The sequence shown here is derived from an EMBL/GenBank/DDBJ whole genome shotgun (WGS) entry which is preliminary data.</text>
</comment>
<dbReference type="AlphaFoldDB" id="A0A315EP08"/>
<gene>
    <name evidence="2" type="ORF">B9Z44_02045</name>
</gene>
<dbReference type="RefSeq" id="WP_108401570.1">
    <property type="nucleotide sequence ID" value="NZ_NESP01000001.1"/>
</dbReference>
<reference evidence="2 3" key="1">
    <citation type="submission" date="2017-04" db="EMBL/GenBank/DDBJ databases">
        <title>Unexpected and diverse lifestyles within the genus Limnohabitans.</title>
        <authorList>
            <person name="Kasalicky V."/>
            <person name="Mehrshad M."/>
            <person name="Andrei S.-A."/>
            <person name="Salcher M."/>
            <person name="Kratochvilova H."/>
            <person name="Simek K."/>
            <person name="Ghai R."/>
        </authorList>
    </citation>
    <scope>NUCLEOTIDE SEQUENCE [LARGE SCALE GENOMIC DNA]</scope>
    <source>
        <strain evidence="2 3">MWH-C5</strain>
    </source>
</reference>
<sequence length="314" mass="33319">MTTNQPTETKRSVYDTCDPQYLRALREAAGMDLFVLARISCLSVAQLRQLETDASDGFFYSDAIKRQAYKRLLMILGAEPPTVELPEALRDATQVGDAHLSTLDQIVAMSKQPSLQRSSSDLVRAGLAKLNVHKQALGALVLLVIAVLLFLFNNPQNSGQAAATQATPSPVQPVPISSAAELPLAVVVPVAPTPVPSASAPAAAAAPSAVVQAGACAYSSEAMPQLTPFTAHKEGRYVYLVSTANAEICVVDGNKQATVLQLKAGENRSVYGVAPWQVSSAHLQKLQIYFQGGRVSLPDAAVNHVKLVEIPVAR</sequence>
<protein>
    <recommendedName>
        <fullName evidence="4">DUF4115 domain-containing protein</fullName>
    </recommendedName>
</protein>
<dbReference type="EMBL" id="NESP01000001">
    <property type="protein sequence ID" value="PUE58485.1"/>
    <property type="molecule type" value="Genomic_DNA"/>
</dbReference>
<keyword evidence="1" id="KW-0472">Membrane</keyword>
<keyword evidence="1" id="KW-1133">Transmembrane helix</keyword>
<keyword evidence="3" id="KW-1185">Reference proteome</keyword>
<evidence type="ECO:0000256" key="1">
    <source>
        <dbReference type="SAM" id="Phobius"/>
    </source>
</evidence>
<evidence type="ECO:0000313" key="3">
    <source>
        <dbReference type="Proteomes" id="UP000251341"/>
    </source>
</evidence>
<evidence type="ECO:0008006" key="4">
    <source>
        <dbReference type="Google" id="ProtNLM"/>
    </source>
</evidence>